<gene>
    <name evidence="2" type="ORF">DT603_09310</name>
</gene>
<proteinExistence type="predicted"/>
<comment type="caution">
    <text evidence="2">The sequence shown here is derived from an EMBL/GenBank/DDBJ whole genome shotgun (WGS) entry which is preliminary data.</text>
</comment>
<feature type="domain" description="PIN-like" evidence="1">
    <location>
        <begin position="9"/>
        <end position="105"/>
    </location>
</feature>
<evidence type="ECO:0000259" key="1">
    <source>
        <dbReference type="Pfam" id="PF18475"/>
    </source>
</evidence>
<dbReference type="InterPro" id="IPR041494">
    <property type="entry name" value="PIN7"/>
</dbReference>
<dbReference type="EMBL" id="QOVG01000005">
    <property type="protein sequence ID" value="NDK39037.1"/>
    <property type="molecule type" value="Genomic_DNA"/>
</dbReference>
<name>A0ABX0AEL2_9GAMM</name>
<protein>
    <recommendedName>
        <fullName evidence="1">PIN-like domain-containing protein</fullName>
    </recommendedName>
</protein>
<keyword evidence="3" id="KW-1185">Reference proteome</keyword>
<organism evidence="2 3">
    <name type="scientific">Pseudoxanthomonas gei</name>
    <dbReference type="NCBI Taxonomy" id="1383030"/>
    <lineage>
        <taxon>Bacteria</taxon>
        <taxon>Pseudomonadati</taxon>
        <taxon>Pseudomonadota</taxon>
        <taxon>Gammaproteobacteria</taxon>
        <taxon>Lysobacterales</taxon>
        <taxon>Lysobacteraceae</taxon>
        <taxon>Pseudoxanthomonas</taxon>
    </lineage>
</organism>
<sequence>MSHHFVLSDYENVQFTDAGGFKPGDCRIRVFIGQNQANVPVELVKALLPFGPDADLLRISGTGPNALDFHIAYYIGRWAMEFPGSSFTIISKDTGFDPLIRHLATHNIVCKRVHKLAVAASPSTAVATTPPAAAAKKAVPAKKAASKNVVVTIMPASHTKPAVTAAEANTESRVTEALKRLKGMNSSKPTRTATLQSTIKSFFKPALNDKQLASVIQGLADSKKIVISGTKVSYSL</sequence>
<reference evidence="2 3" key="1">
    <citation type="submission" date="2018-07" db="EMBL/GenBank/DDBJ databases">
        <title>Whole genome Sequencing of Pseudoxanthomonas gei KCTC 32298 (T).</title>
        <authorList>
            <person name="Kumar S."/>
            <person name="Bansal K."/>
            <person name="Kaur A."/>
            <person name="Patil P."/>
            <person name="Sharma S."/>
            <person name="Patil P.B."/>
        </authorList>
    </citation>
    <scope>NUCLEOTIDE SEQUENCE [LARGE SCALE GENOMIC DNA]</scope>
    <source>
        <strain evidence="2 3">KCTC 32298</strain>
    </source>
</reference>
<dbReference type="Proteomes" id="UP001429354">
    <property type="component" value="Unassembled WGS sequence"/>
</dbReference>
<dbReference type="Pfam" id="PF18475">
    <property type="entry name" value="PIN7"/>
    <property type="match status" value="1"/>
</dbReference>
<evidence type="ECO:0000313" key="3">
    <source>
        <dbReference type="Proteomes" id="UP001429354"/>
    </source>
</evidence>
<accession>A0ABX0AEL2</accession>
<dbReference type="RefSeq" id="WP_162349605.1">
    <property type="nucleotide sequence ID" value="NZ_QOVG01000005.1"/>
</dbReference>
<evidence type="ECO:0000313" key="2">
    <source>
        <dbReference type="EMBL" id="NDK39037.1"/>
    </source>
</evidence>